<dbReference type="RefSeq" id="WP_196416698.1">
    <property type="nucleotide sequence ID" value="NZ_JADQTO010000013.1"/>
</dbReference>
<comment type="caution">
    <text evidence="1">The sequence shown here is derived from an EMBL/GenBank/DDBJ whole genome shotgun (WGS) entry which is preliminary data.</text>
</comment>
<dbReference type="AlphaFoldDB" id="A0A931CD15"/>
<evidence type="ECO:0000313" key="1">
    <source>
        <dbReference type="EMBL" id="MBG0564908.1"/>
    </source>
</evidence>
<reference evidence="1" key="1">
    <citation type="submission" date="2020-11" db="EMBL/GenBank/DDBJ databases">
        <title>Isolation and identification of active actinomycetes.</title>
        <authorList>
            <person name="Sun X."/>
        </authorList>
    </citation>
    <scope>NUCLEOTIDE SEQUENCE</scope>
    <source>
        <strain evidence="1">NEAU-A11</strain>
    </source>
</reference>
<keyword evidence="2" id="KW-1185">Reference proteome</keyword>
<gene>
    <name evidence="1" type="ORF">I4J89_26005</name>
</gene>
<protein>
    <submittedName>
        <fullName evidence="1">SUKH-4 family immunity protein</fullName>
    </submittedName>
</protein>
<dbReference type="Pfam" id="PF14435">
    <property type="entry name" value="SUKH-4"/>
    <property type="match status" value="1"/>
</dbReference>
<organism evidence="1 2">
    <name type="scientific">Actinoplanes aureus</name>
    <dbReference type="NCBI Taxonomy" id="2792083"/>
    <lineage>
        <taxon>Bacteria</taxon>
        <taxon>Bacillati</taxon>
        <taxon>Actinomycetota</taxon>
        <taxon>Actinomycetes</taxon>
        <taxon>Micromonosporales</taxon>
        <taxon>Micromonosporaceae</taxon>
        <taxon>Actinoplanes</taxon>
    </lineage>
</organism>
<sequence>MEQLESWAGRGRVRRATETDVAAWRLPQSEKAALIFSGVPLLDDLVEEVSFRAAPTMYRLAFESNDGPAHTTWEYGAVPETGEIRLWPADGRGDSSFVNSSISQWLCSLHMVGSCFAESSAFDRWDESAEAEEQALAELADLLRRIEIIDPAAIADGDHERQFWPGVLDRWLF</sequence>
<dbReference type="InterPro" id="IPR025851">
    <property type="entry name" value="SUKH-4"/>
</dbReference>
<accession>A0A931CD15</accession>
<dbReference type="EMBL" id="JADQTO010000013">
    <property type="protein sequence ID" value="MBG0564908.1"/>
    <property type="molecule type" value="Genomic_DNA"/>
</dbReference>
<proteinExistence type="predicted"/>
<dbReference type="Proteomes" id="UP000598146">
    <property type="component" value="Unassembled WGS sequence"/>
</dbReference>
<name>A0A931CD15_9ACTN</name>
<evidence type="ECO:0000313" key="2">
    <source>
        <dbReference type="Proteomes" id="UP000598146"/>
    </source>
</evidence>